<keyword evidence="2" id="KW-0963">Cytoplasm</keyword>
<evidence type="ECO:0000313" key="3">
    <source>
        <dbReference type="EMBL" id="MCW6035588.1"/>
    </source>
</evidence>
<proteinExistence type="inferred from homology"/>
<name>A0ABT3L283_9CYAN</name>
<dbReference type="RefSeq" id="WP_265263298.1">
    <property type="nucleotide sequence ID" value="NZ_JAIHOM010000016.1"/>
</dbReference>
<dbReference type="InterPro" id="IPR004394">
    <property type="entry name" value="Iojap/RsfS/C7orf30"/>
</dbReference>
<comment type="subcellular location">
    <subcellularLocation>
        <location evidence="2">Cytoplasm</location>
    </subcellularLocation>
</comment>
<dbReference type="Proteomes" id="UP001526426">
    <property type="component" value="Unassembled WGS sequence"/>
</dbReference>
<dbReference type="PANTHER" id="PTHR21043:SF0">
    <property type="entry name" value="MITOCHONDRIAL ASSEMBLY OF RIBOSOMAL LARGE SUBUNIT PROTEIN 1"/>
    <property type="match status" value="1"/>
</dbReference>
<dbReference type="Gene3D" id="3.30.460.10">
    <property type="entry name" value="Beta Polymerase, domain 2"/>
    <property type="match status" value="1"/>
</dbReference>
<comment type="similarity">
    <text evidence="1 2">Belongs to the Iojap/RsfS family.</text>
</comment>
<sequence>MLPTNRPLTHPSNLMTAEVLSLEDPTQRLVTTIVQAADDRKAADILALKVTEVSFLADYFILASGFSRTQVRAIADSIEEKVATTWHRHPTQVEGKGENNWIVLDYGEVIAHIMLPTEREFYNLEAFWGHAVRVDLPPELF</sequence>
<keyword evidence="2" id="KW-0678">Repressor</keyword>
<organism evidence="3 4">
    <name type="scientific">Spirulina subsalsa FACHB-351</name>
    <dbReference type="NCBI Taxonomy" id="234711"/>
    <lineage>
        <taxon>Bacteria</taxon>
        <taxon>Bacillati</taxon>
        <taxon>Cyanobacteriota</taxon>
        <taxon>Cyanophyceae</taxon>
        <taxon>Spirulinales</taxon>
        <taxon>Spirulinaceae</taxon>
        <taxon>Spirulina</taxon>
    </lineage>
</organism>
<accession>A0ABT3L283</accession>
<comment type="function">
    <text evidence="2">Functions as a ribosomal silencing factor. Interacts with ribosomal protein uL14 (rplN), blocking formation of intersubunit bridge B8. Prevents association of the 30S and 50S ribosomal subunits and the formation of functional ribosomes, thus repressing translation.</text>
</comment>
<protein>
    <recommendedName>
        <fullName evidence="2">Ribosomal silencing factor RsfS</fullName>
    </recommendedName>
</protein>
<evidence type="ECO:0000313" key="4">
    <source>
        <dbReference type="Proteomes" id="UP001526426"/>
    </source>
</evidence>
<dbReference type="HAMAP" id="MF_01477">
    <property type="entry name" value="Iojap_RsfS"/>
    <property type="match status" value="1"/>
</dbReference>
<dbReference type="Pfam" id="PF02410">
    <property type="entry name" value="RsfS"/>
    <property type="match status" value="1"/>
</dbReference>
<evidence type="ECO:0000256" key="1">
    <source>
        <dbReference type="ARBA" id="ARBA00010574"/>
    </source>
</evidence>
<dbReference type="NCBIfam" id="TIGR00090">
    <property type="entry name" value="rsfS_iojap_ybeB"/>
    <property type="match status" value="1"/>
</dbReference>
<dbReference type="SUPFAM" id="SSF81301">
    <property type="entry name" value="Nucleotidyltransferase"/>
    <property type="match status" value="1"/>
</dbReference>
<dbReference type="PANTHER" id="PTHR21043">
    <property type="entry name" value="IOJAP SUPERFAMILY ORTHOLOG"/>
    <property type="match status" value="1"/>
</dbReference>
<keyword evidence="2" id="KW-0810">Translation regulation</keyword>
<evidence type="ECO:0000256" key="2">
    <source>
        <dbReference type="HAMAP-Rule" id="MF_01477"/>
    </source>
</evidence>
<dbReference type="InterPro" id="IPR043519">
    <property type="entry name" value="NT_sf"/>
</dbReference>
<keyword evidence="4" id="KW-1185">Reference proteome</keyword>
<comment type="subunit">
    <text evidence="2">Interacts with ribosomal protein uL14 (rplN).</text>
</comment>
<gene>
    <name evidence="2 3" type="primary">rsfS</name>
    <name evidence="3" type="ORF">K4A83_04775</name>
</gene>
<comment type="caution">
    <text evidence="3">The sequence shown here is derived from an EMBL/GenBank/DDBJ whole genome shotgun (WGS) entry which is preliminary data.</text>
</comment>
<reference evidence="3 4" key="1">
    <citation type="submission" date="2021-08" db="EMBL/GenBank/DDBJ databases">
        <title>Draft genome sequence of Spirulina subsalsa with high tolerance to salinity and hype-accumulation of phycocyanin.</title>
        <authorList>
            <person name="Pei H."/>
            <person name="Jiang L."/>
        </authorList>
    </citation>
    <scope>NUCLEOTIDE SEQUENCE [LARGE SCALE GENOMIC DNA]</scope>
    <source>
        <strain evidence="3 4">FACHB-351</strain>
    </source>
</reference>
<dbReference type="EMBL" id="JAIHOM010000016">
    <property type="protein sequence ID" value="MCW6035588.1"/>
    <property type="molecule type" value="Genomic_DNA"/>
</dbReference>